<keyword evidence="3" id="KW-1003">Cell membrane</keyword>
<evidence type="ECO:0000256" key="15">
    <source>
        <dbReference type="ARBA" id="ARBA00023257"/>
    </source>
</evidence>
<proteinExistence type="inferred from homology"/>
<keyword evidence="16" id="KW-0449">Lipoprotein</keyword>
<dbReference type="InterPro" id="IPR018293">
    <property type="entry name" value="Postsynaptic_CS"/>
</dbReference>
<keyword evidence="11" id="KW-0862">Zinc</keyword>
<dbReference type="EMBL" id="AFYH01005521">
    <property type="status" value="NOT_ANNOTATED_CDS"/>
    <property type="molecule type" value="Genomic_DNA"/>
</dbReference>
<evidence type="ECO:0000256" key="7">
    <source>
        <dbReference type="ARBA" id="ARBA00022723"/>
    </source>
</evidence>
<evidence type="ECO:0000256" key="2">
    <source>
        <dbReference type="ARBA" id="ARBA00007295"/>
    </source>
</evidence>
<dbReference type="InterPro" id="IPR001841">
    <property type="entry name" value="Znf_RING"/>
</dbReference>
<dbReference type="GO" id="GO:1900075">
    <property type="term" value="P:positive regulation of neuromuscular synaptic transmission"/>
    <property type="evidence" value="ECO:0007669"/>
    <property type="project" value="TreeGrafter"/>
</dbReference>
<dbReference type="Pfam" id="PF10579">
    <property type="entry name" value="Rapsyn_N"/>
    <property type="match status" value="1"/>
</dbReference>
<keyword evidence="9 22" id="KW-0863">Zinc-finger</keyword>
<evidence type="ECO:0000313" key="27">
    <source>
        <dbReference type="Proteomes" id="UP000008672"/>
    </source>
</evidence>
<evidence type="ECO:0000256" key="6">
    <source>
        <dbReference type="ARBA" id="ARBA00022707"/>
    </source>
</evidence>
<accession>H3BI90</accession>
<sequence>FMWHFSVEMGQDQTKQQIEKGLRLYQSNQTDKALQIWTRILEKSTDPAGRFRVLGCLITAHSEMGKYKDMLKFAVTQIDTAREMEDPDYLTEGYLNLARSNEKLCEFQKTISYCKTCLNMQGTTVSLQLNGQVCLSMGNAYLGLSVFQKALECFEKALRYAHNNDDKMLECRVCCSLGSFYIQLKDYEKALFFPCKAAELVNDYGKGWSLKYRAMSQYHMAVAYRKLDRLEDAMECCEESMKIALQHGDRPLQALCLLCFADIHKSRNDAEKAFPRYDSSMSIMIEIGNRLGQVQILIGVGKCWLIRKELDKGLDAVQKAQELAETLGNKLCMLRIYCLSESIYRTKGQQRELRESVVKFHEHVEEMELYCGMCGESIGDKNHQLQALPCSHLFHLKCLQTNGTRGCPNCRRSSVKPGFV</sequence>
<evidence type="ECO:0000256" key="11">
    <source>
        <dbReference type="ARBA" id="ARBA00022833"/>
    </source>
</evidence>
<protein>
    <recommendedName>
        <fullName evidence="19">43 kDa receptor-associated protein of the synapse</fullName>
    </recommendedName>
    <alternativeName>
        <fullName evidence="20">43 kDa postsynaptic protein</fullName>
    </alternativeName>
    <alternativeName>
        <fullName evidence="21">Acetylcholine receptor-associated 43 kDa protein</fullName>
    </alternativeName>
</protein>
<evidence type="ECO:0000256" key="1">
    <source>
        <dbReference type="ARBA" id="ARBA00004245"/>
    </source>
</evidence>
<reference evidence="26" key="2">
    <citation type="submission" date="2025-08" db="UniProtKB">
        <authorList>
            <consortium name="Ensembl"/>
        </authorList>
    </citation>
    <scope>IDENTIFICATION</scope>
</reference>
<dbReference type="GO" id="GO:0008270">
    <property type="term" value="F:zinc ion binding"/>
    <property type="evidence" value="ECO:0007669"/>
    <property type="project" value="UniProtKB-KW"/>
</dbReference>
<dbReference type="PANTHER" id="PTHR46574">
    <property type="entry name" value="43 KDA RECEPTOR-ASSOCIATED PROTEIN OF THE SYNAPSE"/>
    <property type="match status" value="1"/>
</dbReference>
<dbReference type="PROSITE" id="PS50005">
    <property type="entry name" value="TPR"/>
    <property type="match status" value="1"/>
</dbReference>
<dbReference type="InterPro" id="IPR013083">
    <property type="entry name" value="Znf_RING/FYVE/PHD"/>
</dbReference>
<dbReference type="GO" id="GO:0043495">
    <property type="term" value="F:protein-membrane adaptor activity"/>
    <property type="evidence" value="ECO:0007669"/>
    <property type="project" value="InterPro"/>
</dbReference>
<evidence type="ECO:0000256" key="12">
    <source>
        <dbReference type="ARBA" id="ARBA00023018"/>
    </source>
</evidence>
<dbReference type="Bgee" id="ENSLACG00000018987">
    <property type="expression patterns" value="Expressed in post-anal tail muscle and 1 other cell type or tissue"/>
</dbReference>
<evidence type="ECO:0000313" key="26">
    <source>
        <dbReference type="Ensembl" id="ENSLACP00000021611.1"/>
    </source>
</evidence>
<feature type="domain" description="RING-type" evidence="25">
    <location>
        <begin position="371"/>
        <end position="411"/>
    </location>
</feature>
<evidence type="ECO:0000256" key="8">
    <source>
        <dbReference type="ARBA" id="ARBA00022737"/>
    </source>
</evidence>
<dbReference type="GO" id="GO:0007271">
    <property type="term" value="P:synaptic transmission, cholinergic"/>
    <property type="evidence" value="ECO:0007669"/>
    <property type="project" value="TreeGrafter"/>
</dbReference>
<feature type="coiled-coil region" evidence="24">
    <location>
        <begin position="220"/>
        <end position="247"/>
    </location>
</feature>
<evidence type="ECO:0000256" key="24">
    <source>
        <dbReference type="SAM" id="Coils"/>
    </source>
</evidence>
<dbReference type="GO" id="GO:0045211">
    <property type="term" value="C:postsynaptic membrane"/>
    <property type="evidence" value="ECO:0007669"/>
    <property type="project" value="UniProtKB-SubCell"/>
</dbReference>
<comment type="similarity">
    <text evidence="2">Belongs to the RAPsyn family.</text>
</comment>
<dbReference type="CDD" id="cd16478">
    <property type="entry name" value="RING-H2_Rapsyn"/>
    <property type="match status" value="1"/>
</dbReference>
<evidence type="ECO:0000256" key="3">
    <source>
        <dbReference type="ARBA" id="ARBA00022475"/>
    </source>
</evidence>
<keyword evidence="4" id="KW-0963">Cytoplasm</keyword>
<dbReference type="SUPFAM" id="SSF57850">
    <property type="entry name" value="RING/U-box"/>
    <property type="match status" value="1"/>
</dbReference>
<reference evidence="27" key="1">
    <citation type="submission" date="2011-08" db="EMBL/GenBank/DDBJ databases">
        <title>The draft genome of Latimeria chalumnae.</title>
        <authorList>
            <person name="Di Palma F."/>
            <person name="Alfoldi J."/>
            <person name="Johnson J."/>
            <person name="Berlin A."/>
            <person name="Gnerre S."/>
            <person name="Jaffe D."/>
            <person name="MacCallum I."/>
            <person name="Young S."/>
            <person name="Walker B.J."/>
            <person name="Lander E."/>
            <person name="Lindblad-Toh K."/>
        </authorList>
    </citation>
    <scope>NUCLEOTIDE SEQUENCE [LARGE SCALE GENOMIC DNA]</scope>
    <source>
        <strain evidence="27">Wild caught</strain>
    </source>
</reference>
<dbReference type="Pfam" id="PF13181">
    <property type="entry name" value="TPR_8"/>
    <property type="match status" value="2"/>
</dbReference>
<dbReference type="SUPFAM" id="SSF48452">
    <property type="entry name" value="TPR-like"/>
    <property type="match status" value="2"/>
</dbReference>
<comment type="subcellular location">
    <subcellularLocation>
        <location evidence="1">Cytoplasm</location>
        <location evidence="1">Cytoskeleton</location>
    </subcellularLocation>
    <subcellularLocation>
        <location evidence="18">Postsynaptic cell membrane</location>
        <topology evidence="18">Peripheral membrane protein</topology>
        <orientation evidence="18">Cytoplasmic side</orientation>
    </subcellularLocation>
</comment>
<keyword evidence="12" id="KW-0770">Synapse</keyword>
<dbReference type="PROSITE" id="PS50089">
    <property type="entry name" value="ZF_RING_2"/>
    <property type="match status" value="1"/>
</dbReference>
<dbReference type="GeneTree" id="ENSGT00390000016785"/>
<dbReference type="InterPro" id="IPR011990">
    <property type="entry name" value="TPR-like_helical_dom_sf"/>
</dbReference>
<evidence type="ECO:0000256" key="9">
    <source>
        <dbReference type="ARBA" id="ARBA00022771"/>
    </source>
</evidence>
<dbReference type="STRING" id="7897.ENSLACP00000021611"/>
<dbReference type="Pfam" id="PF13639">
    <property type="entry name" value="zf-RING_2"/>
    <property type="match status" value="1"/>
</dbReference>
<dbReference type="SMART" id="SM00184">
    <property type="entry name" value="RING"/>
    <property type="match status" value="1"/>
</dbReference>
<dbReference type="InterPro" id="IPR052480">
    <property type="entry name" value="RAPsyn"/>
</dbReference>
<evidence type="ECO:0000256" key="4">
    <source>
        <dbReference type="ARBA" id="ARBA00022490"/>
    </source>
</evidence>
<dbReference type="HOGENOM" id="CLU_030911_0_0_1"/>
<gene>
    <name evidence="26" type="primary">RAPSN</name>
</gene>
<keyword evidence="14" id="KW-0206">Cytoskeleton</keyword>
<dbReference type="AlphaFoldDB" id="H3BI90"/>
<dbReference type="FunFam" id="1.25.40.10:FF:000123">
    <property type="entry name" value="43 kDa receptor-associated protein of the synapse"/>
    <property type="match status" value="1"/>
</dbReference>
<evidence type="ECO:0000256" key="17">
    <source>
        <dbReference type="ARBA" id="ARBA00060186"/>
    </source>
</evidence>
<dbReference type="SMART" id="SM00028">
    <property type="entry name" value="TPR"/>
    <property type="match status" value="6"/>
</dbReference>
<evidence type="ECO:0000256" key="18">
    <source>
        <dbReference type="ARBA" id="ARBA00060392"/>
    </source>
</evidence>
<dbReference type="GO" id="GO:0007416">
    <property type="term" value="P:synapse assembly"/>
    <property type="evidence" value="ECO:0007669"/>
    <property type="project" value="Ensembl"/>
</dbReference>
<evidence type="ECO:0000256" key="10">
    <source>
        <dbReference type="ARBA" id="ARBA00022803"/>
    </source>
</evidence>
<evidence type="ECO:0000256" key="21">
    <source>
        <dbReference type="ARBA" id="ARBA00080900"/>
    </source>
</evidence>
<dbReference type="Pfam" id="PF13424">
    <property type="entry name" value="TPR_12"/>
    <property type="match status" value="1"/>
</dbReference>
<keyword evidence="7" id="KW-0479">Metal-binding</keyword>
<dbReference type="PRINTS" id="PR00217">
    <property type="entry name" value="POSTSYNAPTIC"/>
</dbReference>
<dbReference type="InterPro" id="IPR019568">
    <property type="entry name" value="Rapsyn_myristoylation/link_N"/>
</dbReference>
<dbReference type="InParanoid" id="H3BI90"/>
<dbReference type="GO" id="GO:0005737">
    <property type="term" value="C:cytoplasm"/>
    <property type="evidence" value="ECO:0007669"/>
    <property type="project" value="UniProtKB-ARBA"/>
</dbReference>
<evidence type="ECO:0000256" key="22">
    <source>
        <dbReference type="PROSITE-ProRule" id="PRU00175"/>
    </source>
</evidence>
<keyword evidence="13" id="KW-0472">Membrane</keyword>
<dbReference type="PROSITE" id="PS00405">
    <property type="entry name" value="43_KD_POSTSYNAPTIC"/>
    <property type="match status" value="1"/>
</dbReference>
<keyword evidence="6" id="KW-0519">Myristate</keyword>
<evidence type="ECO:0000256" key="5">
    <source>
        <dbReference type="ARBA" id="ARBA00022553"/>
    </source>
</evidence>
<comment type="function">
    <text evidence="17">Postsynaptic protein required for clustering of nicotinic acetylcholine receptors (nAChRs) at the neuromuscular junction. It may link the receptor to the underlying postsynaptic cytoskeleton, possibly by direct association with actin or spectrin.</text>
</comment>
<dbReference type="Gene3D" id="1.25.40.10">
    <property type="entry name" value="Tetratricopeptide repeat domain"/>
    <property type="match status" value="2"/>
</dbReference>
<dbReference type="Ensembl" id="ENSLACT00000021752.1">
    <property type="protein sequence ID" value="ENSLACP00000021611.1"/>
    <property type="gene ID" value="ENSLACG00000018987.1"/>
</dbReference>
<evidence type="ECO:0000256" key="13">
    <source>
        <dbReference type="ARBA" id="ARBA00023136"/>
    </source>
</evidence>
<dbReference type="FunCoup" id="H3BI90">
    <property type="interactions" value="345"/>
</dbReference>
<evidence type="ECO:0000256" key="20">
    <source>
        <dbReference type="ARBA" id="ARBA00077104"/>
    </source>
</evidence>
<dbReference type="Proteomes" id="UP000008672">
    <property type="component" value="Unassembled WGS sequence"/>
</dbReference>
<dbReference type="EMBL" id="AFYH01005522">
    <property type="status" value="NOT_ANNOTATED_CDS"/>
    <property type="molecule type" value="Genomic_DNA"/>
</dbReference>
<reference evidence="26" key="3">
    <citation type="submission" date="2025-09" db="UniProtKB">
        <authorList>
            <consortium name="Ensembl"/>
        </authorList>
    </citation>
    <scope>IDENTIFICATION</scope>
</reference>
<feature type="repeat" description="TPR" evidence="23">
    <location>
        <begin position="131"/>
        <end position="164"/>
    </location>
</feature>
<dbReference type="InterPro" id="IPR019734">
    <property type="entry name" value="TPR_rpt"/>
</dbReference>
<dbReference type="GO" id="GO:0033130">
    <property type="term" value="F:acetylcholine receptor binding"/>
    <property type="evidence" value="ECO:0007669"/>
    <property type="project" value="InterPro"/>
</dbReference>
<evidence type="ECO:0000259" key="25">
    <source>
        <dbReference type="PROSITE" id="PS50089"/>
    </source>
</evidence>
<organism evidence="26 27">
    <name type="scientific">Latimeria chalumnae</name>
    <name type="common">Coelacanth</name>
    <dbReference type="NCBI Taxonomy" id="7897"/>
    <lineage>
        <taxon>Eukaryota</taxon>
        <taxon>Metazoa</taxon>
        <taxon>Chordata</taxon>
        <taxon>Craniata</taxon>
        <taxon>Vertebrata</taxon>
        <taxon>Euteleostomi</taxon>
        <taxon>Coelacanthiformes</taxon>
        <taxon>Coelacanthidae</taxon>
        <taxon>Latimeria</taxon>
    </lineage>
</organism>
<evidence type="ECO:0000256" key="19">
    <source>
        <dbReference type="ARBA" id="ARBA00071167"/>
    </source>
</evidence>
<keyword evidence="27" id="KW-1185">Reference proteome</keyword>
<dbReference type="Gene3D" id="3.30.40.10">
    <property type="entry name" value="Zinc/RING finger domain, C3HC4 (zinc finger)"/>
    <property type="match status" value="1"/>
</dbReference>
<evidence type="ECO:0000256" key="23">
    <source>
        <dbReference type="PROSITE-ProRule" id="PRU00339"/>
    </source>
</evidence>
<keyword evidence="15" id="KW-0628">Postsynaptic cell membrane</keyword>
<dbReference type="GO" id="GO:0031594">
    <property type="term" value="C:neuromuscular junction"/>
    <property type="evidence" value="ECO:0007669"/>
    <property type="project" value="TreeGrafter"/>
</dbReference>
<evidence type="ECO:0000256" key="14">
    <source>
        <dbReference type="ARBA" id="ARBA00023212"/>
    </source>
</evidence>
<dbReference type="OMA" id="ALRCSHI"/>
<keyword evidence="10 23" id="KW-0802">TPR repeat</keyword>
<dbReference type="InterPro" id="IPR001237">
    <property type="entry name" value="Postsynaptic"/>
</dbReference>
<dbReference type="GO" id="GO:0005856">
    <property type="term" value="C:cytoskeleton"/>
    <property type="evidence" value="ECO:0007669"/>
    <property type="project" value="UniProtKB-SubCell"/>
</dbReference>
<name>H3BI90_LATCH</name>
<dbReference type="FunFam" id="1.25.40.10:FF:000206">
    <property type="entry name" value="43 kDa receptor-associated protein of the synapse"/>
    <property type="match status" value="1"/>
</dbReference>
<keyword evidence="5" id="KW-0597">Phosphoprotein</keyword>
<keyword evidence="8" id="KW-0677">Repeat</keyword>
<keyword evidence="24" id="KW-0175">Coiled coil</keyword>
<dbReference type="PANTHER" id="PTHR46574:SF1">
    <property type="entry name" value="43 KDA RECEPTOR-ASSOCIATED PROTEIN OF THE SYNAPSE"/>
    <property type="match status" value="1"/>
</dbReference>
<evidence type="ECO:0000256" key="16">
    <source>
        <dbReference type="ARBA" id="ARBA00023288"/>
    </source>
</evidence>
<dbReference type="eggNOG" id="KOG1941">
    <property type="taxonomic scope" value="Eukaryota"/>
</dbReference>